<dbReference type="Pfam" id="PF13936">
    <property type="entry name" value="HTH_38"/>
    <property type="match status" value="1"/>
</dbReference>
<feature type="domain" description="Transposase IS30-like HTH" evidence="2">
    <location>
        <begin position="13"/>
        <end position="55"/>
    </location>
</feature>
<accession>A0AAU9DCU7</accession>
<evidence type="ECO:0000313" key="4">
    <source>
        <dbReference type="Proteomes" id="UP001348817"/>
    </source>
</evidence>
<dbReference type="RefSeq" id="WP_421825143.1">
    <property type="nucleotide sequence ID" value="NZ_AP025314.1"/>
</dbReference>
<dbReference type="KEGG" id="fax:FUAX_34230"/>
<reference evidence="3 4" key="1">
    <citation type="submission" date="2021-12" db="EMBL/GenBank/DDBJ databases">
        <title>Genome sequencing of bacteria with rrn-lacking chromosome and rrn-plasmid.</title>
        <authorList>
            <person name="Anda M."/>
            <person name="Iwasaki W."/>
        </authorList>
    </citation>
    <scope>NUCLEOTIDE SEQUENCE [LARGE SCALE GENOMIC DNA]</scope>
    <source>
        <strain evidence="3 4">DSM 100852</strain>
    </source>
</reference>
<dbReference type="Proteomes" id="UP001348817">
    <property type="component" value="Chromosome"/>
</dbReference>
<evidence type="ECO:0000259" key="2">
    <source>
        <dbReference type="Pfam" id="PF13936"/>
    </source>
</evidence>
<sequence length="217" mass="25651">MRARETKEKPHLYRHLDFFERLIIHNLNLDGYSLRKIAKTINRAPSTVSRELRRNKAGDKYLPEIAESLYTARKRLYAICFRRPARRGWRYVPGERFPRNQIAWLSDLSKYMRLGKKTLPKRYKEKAPALYAHWSQKPYNFSDLPYYEWILTLEDKSGKHRKTVDKTAVAEKTKQKTPPKTNIIKKIPENFPVQTGHALSHTPKRASFSTPLWKNVA</sequence>
<keyword evidence="4" id="KW-1185">Reference proteome</keyword>
<feature type="region of interest" description="Disordered" evidence="1">
    <location>
        <begin position="195"/>
        <end position="217"/>
    </location>
</feature>
<feature type="compositionally biased region" description="Polar residues" evidence="1">
    <location>
        <begin position="207"/>
        <end position="217"/>
    </location>
</feature>
<dbReference type="AlphaFoldDB" id="A0AAU9DCU7"/>
<name>A0AAU9DCU7_9BACT</name>
<evidence type="ECO:0000256" key="1">
    <source>
        <dbReference type="SAM" id="MobiDB-lite"/>
    </source>
</evidence>
<dbReference type="InterPro" id="IPR025246">
    <property type="entry name" value="IS30-like_HTH"/>
</dbReference>
<dbReference type="EMBL" id="AP025314">
    <property type="protein sequence ID" value="BDD10991.1"/>
    <property type="molecule type" value="Genomic_DNA"/>
</dbReference>
<protein>
    <recommendedName>
        <fullName evidence="2">Transposase IS30-like HTH domain-containing protein</fullName>
    </recommendedName>
</protein>
<proteinExistence type="predicted"/>
<evidence type="ECO:0000313" key="3">
    <source>
        <dbReference type="EMBL" id="BDD10991.1"/>
    </source>
</evidence>
<organism evidence="3 4">
    <name type="scientific">Fulvitalea axinellae</name>
    <dbReference type="NCBI Taxonomy" id="1182444"/>
    <lineage>
        <taxon>Bacteria</taxon>
        <taxon>Pseudomonadati</taxon>
        <taxon>Bacteroidota</taxon>
        <taxon>Cytophagia</taxon>
        <taxon>Cytophagales</taxon>
        <taxon>Persicobacteraceae</taxon>
        <taxon>Fulvitalea</taxon>
    </lineage>
</organism>
<gene>
    <name evidence="3" type="ORF">FUAX_34230</name>
</gene>